<comment type="caution">
    <text evidence="3">The sequence shown here is derived from an EMBL/GenBank/DDBJ whole genome shotgun (WGS) entry which is preliminary data.</text>
</comment>
<feature type="compositionally biased region" description="Basic and acidic residues" evidence="1">
    <location>
        <begin position="259"/>
        <end position="277"/>
    </location>
</feature>
<evidence type="ECO:0000259" key="2">
    <source>
        <dbReference type="Pfam" id="PF07506"/>
    </source>
</evidence>
<reference evidence="3 4" key="1">
    <citation type="submission" date="2018-04" db="EMBL/GenBank/DDBJ databases">
        <title>Genomic Encyclopedia of Archaeal and Bacterial Type Strains, Phase II (KMG-II): from individual species to whole genera.</title>
        <authorList>
            <person name="Goeker M."/>
        </authorList>
    </citation>
    <scope>NUCLEOTIDE SEQUENCE [LARGE SCALE GENOMIC DNA]</scope>
    <source>
        <strain evidence="3 4">DSM 19783</strain>
    </source>
</reference>
<dbReference type="Proteomes" id="UP000244037">
    <property type="component" value="Unassembled WGS sequence"/>
</dbReference>
<proteinExistence type="predicted"/>
<feature type="region of interest" description="Disordered" evidence="1">
    <location>
        <begin position="387"/>
        <end position="408"/>
    </location>
</feature>
<evidence type="ECO:0000313" key="3">
    <source>
        <dbReference type="EMBL" id="PTW50373.1"/>
    </source>
</evidence>
<gene>
    <name evidence="3" type="ORF">C8N38_1047</name>
</gene>
<evidence type="ECO:0000313" key="4">
    <source>
        <dbReference type="Proteomes" id="UP000244037"/>
    </source>
</evidence>
<dbReference type="EMBL" id="QAYC01000004">
    <property type="protein sequence ID" value="PTW50373.1"/>
    <property type="molecule type" value="Genomic_DNA"/>
</dbReference>
<organism evidence="3 4">
    <name type="scientific">Rhodovulum kholense</name>
    <dbReference type="NCBI Taxonomy" id="453584"/>
    <lineage>
        <taxon>Bacteria</taxon>
        <taxon>Pseudomonadati</taxon>
        <taxon>Pseudomonadota</taxon>
        <taxon>Alphaproteobacteria</taxon>
        <taxon>Rhodobacterales</taxon>
        <taxon>Paracoccaceae</taxon>
        <taxon>Rhodovulum</taxon>
    </lineage>
</organism>
<keyword evidence="4" id="KW-1185">Reference proteome</keyword>
<name>A0A8E2VMN7_9RHOB</name>
<dbReference type="InterPro" id="IPR011111">
    <property type="entry name" value="Plasmid_RepB"/>
</dbReference>
<feature type="region of interest" description="Disordered" evidence="1">
    <location>
        <begin position="259"/>
        <end position="279"/>
    </location>
</feature>
<protein>
    <submittedName>
        <fullName evidence="3">RepB plasmid partitioning protein</fullName>
    </submittedName>
</protein>
<dbReference type="Pfam" id="PF07506">
    <property type="entry name" value="RepB"/>
    <property type="match status" value="1"/>
</dbReference>
<dbReference type="SUPFAM" id="SSF110849">
    <property type="entry name" value="ParB/Sulfiredoxin"/>
    <property type="match status" value="1"/>
</dbReference>
<evidence type="ECO:0000256" key="1">
    <source>
        <dbReference type="SAM" id="MobiDB-lite"/>
    </source>
</evidence>
<feature type="domain" description="RepB plasmid partition" evidence="2">
    <location>
        <begin position="177"/>
        <end position="239"/>
    </location>
</feature>
<sequence length="431" mass="47279">MTSAALVRAYRIQAERQQDMIRRAQSTRDHRPFLDAAFQSQLGDGNFVTLLRAERLASLPSKVVDGLKEHRAKTPPPKGPGFEPTPRQIPITGILPLTQLPSTVPKGRQYAQIAASIREAGLIELLVVARARQQDGTFNLLDGPVRLHVLKEIGPDAVTSLVATDDASFTCNKRIGRLATIQEHKMILRAIGHGAPEARIIAALNVDVALIRRKRTLLNGICPEAIGIMAAVSEQPVDICQAAQRCMCADAIADPTRSGRREAVLPDRRRGDPEHPRRSVRQVAELVRQRAFEMEGIAFVQVEGMAVDPDFQTAPKNKPAFLARMTIGVFARPATRLKDDIHHLKSACIMCGHKGLHHAAVAEIDAPTPVGAHDHSGLAVRKVIVPDEKRQDGNVQHSADGPQDPDRRRRDAAFDLAHQADRDARAIRDLL</sequence>
<dbReference type="AlphaFoldDB" id="A0A8E2VMN7"/>
<dbReference type="InterPro" id="IPR036086">
    <property type="entry name" value="ParB/Sulfiredoxin_sf"/>
</dbReference>
<accession>A0A8E2VMN7</accession>